<evidence type="ECO:0000259" key="2">
    <source>
        <dbReference type="Pfam" id="PF25598"/>
    </source>
</evidence>
<dbReference type="Proteomes" id="UP000825935">
    <property type="component" value="Chromosome 17"/>
</dbReference>
<dbReference type="SUPFAM" id="SSF48371">
    <property type="entry name" value="ARM repeat"/>
    <property type="match status" value="1"/>
</dbReference>
<dbReference type="OrthoDB" id="7537227at2759"/>
<comment type="caution">
    <text evidence="3">The sequence shown here is derived from an EMBL/GenBank/DDBJ whole genome shotgun (WGS) entry which is preliminary data.</text>
</comment>
<dbReference type="PROSITE" id="PS50176">
    <property type="entry name" value="ARM_REPEAT"/>
    <property type="match status" value="3"/>
</dbReference>
<feature type="repeat" description="ARM" evidence="1">
    <location>
        <begin position="66"/>
        <end position="108"/>
    </location>
</feature>
<dbReference type="InterPro" id="IPR058678">
    <property type="entry name" value="ARM_PUB"/>
</dbReference>
<gene>
    <name evidence="3" type="ORF">KP509_17G030500</name>
</gene>
<dbReference type="InterPro" id="IPR011989">
    <property type="entry name" value="ARM-like"/>
</dbReference>
<feature type="repeat" description="ARM" evidence="1">
    <location>
        <begin position="108"/>
        <end position="150"/>
    </location>
</feature>
<feature type="domain" description="U-box" evidence="2">
    <location>
        <begin position="169"/>
        <end position="309"/>
    </location>
</feature>
<dbReference type="PANTHER" id="PTHR46700">
    <property type="entry name" value="ARM REPEAT SUPERFAMILY PROTEIN"/>
    <property type="match status" value="1"/>
</dbReference>
<feature type="repeat" description="ARM" evidence="1">
    <location>
        <begin position="190"/>
        <end position="234"/>
    </location>
</feature>
<sequence length="368" mass="39541">MEQADLEKELDTLDLESVSVRSREALRELLWALLYGCIEEKIRAAYEIAVLTKSSAKRRAYLAAAGAISPLVSMLSSSSVEAQDASMEALLNLAIKHERNKVKIVKAGAVPILVELMRLENASLRESAAAVILTLSASNANKPLIGSSGATALLVDILLCGSVQGRVDAVMALYNLSTHHDNLMPILDAGGIAPLILLLKECRKASKVAEKTTALLQSLMVFEEARSAIAAEEGGVLTLVEVLEEGSLQSREHAVSALLIMCQSSRCKYRQAILQEGVIPGLLELTVQGTVGAKQKAKSLLQLLRDPPRSTRSSSPAVLKSIAYDISSHVDSPESDSVSAKKMLTDMVQVSTEQSVHCLQKSNHKYST</sequence>
<protein>
    <recommendedName>
        <fullName evidence="2">U-box domain-containing protein</fullName>
    </recommendedName>
</protein>
<dbReference type="PANTHER" id="PTHR46700:SF1">
    <property type="entry name" value="ARM REPEAT SUPERFAMILY PROTEIN"/>
    <property type="match status" value="1"/>
</dbReference>
<proteinExistence type="predicted"/>
<dbReference type="OMA" id="VYDIAIH"/>
<reference evidence="3" key="1">
    <citation type="submission" date="2021-08" db="EMBL/GenBank/DDBJ databases">
        <title>WGS assembly of Ceratopteris richardii.</title>
        <authorList>
            <person name="Marchant D.B."/>
            <person name="Chen G."/>
            <person name="Jenkins J."/>
            <person name="Shu S."/>
            <person name="Leebens-Mack J."/>
            <person name="Grimwood J."/>
            <person name="Schmutz J."/>
            <person name="Soltis P."/>
            <person name="Soltis D."/>
            <person name="Chen Z.-H."/>
        </authorList>
    </citation>
    <scope>NUCLEOTIDE SEQUENCE</scope>
    <source>
        <strain evidence="3">Whitten #5841</strain>
        <tissue evidence="3">Leaf</tissue>
    </source>
</reference>
<evidence type="ECO:0000256" key="1">
    <source>
        <dbReference type="PROSITE-ProRule" id="PRU00259"/>
    </source>
</evidence>
<dbReference type="Gene3D" id="1.25.10.10">
    <property type="entry name" value="Leucine-rich Repeat Variant"/>
    <property type="match status" value="1"/>
</dbReference>
<evidence type="ECO:0000313" key="3">
    <source>
        <dbReference type="EMBL" id="KAH7372944.1"/>
    </source>
</evidence>
<dbReference type="AlphaFoldDB" id="A0A8T2SVK8"/>
<name>A0A8T2SVK8_CERRI</name>
<keyword evidence="4" id="KW-1185">Reference proteome</keyword>
<organism evidence="3 4">
    <name type="scientific">Ceratopteris richardii</name>
    <name type="common">Triangle waterfern</name>
    <dbReference type="NCBI Taxonomy" id="49495"/>
    <lineage>
        <taxon>Eukaryota</taxon>
        <taxon>Viridiplantae</taxon>
        <taxon>Streptophyta</taxon>
        <taxon>Embryophyta</taxon>
        <taxon>Tracheophyta</taxon>
        <taxon>Polypodiopsida</taxon>
        <taxon>Polypodiidae</taxon>
        <taxon>Polypodiales</taxon>
        <taxon>Pteridineae</taxon>
        <taxon>Pteridaceae</taxon>
        <taxon>Parkerioideae</taxon>
        <taxon>Ceratopteris</taxon>
    </lineage>
</organism>
<evidence type="ECO:0000313" key="4">
    <source>
        <dbReference type="Proteomes" id="UP000825935"/>
    </source>
</evidence>
<accession>A0A8T2SVK8</accession>
<dbReference type="InterPro" id="IPR000225">
    <property type="entry name" value="Armadillo"/>
</dbReference>
<dbReference type="EMBL" id="CM035422">
    <property type="protein sequence ID" value="KAH7372944.1"/>
    <property type="molecule type" value="Genomic_DNA"/>
</dbReference>
<dbReference type="SMART" id="SM00185">
    <property type="entry name" value="ARM"/>
    <property type="match status" value="5"/>
</dbReference>
<dbReference type="Pfam" id="PF25598">
    <property type="entry name" value="ARM_PUB"/>
    <property type="match status" value="1"/>
</dbReference>
<dbReference type="InterPro" id="IPR016024">
    <property type="entry name" value="ARM-type_fold"/>
</dbReference>